<dbReference type="InterPro" id="IPR013551">
    <property type="entry name" value="YicC-like_C"/>
</dbReference>
<accession>A0ABY8MK14</accession>
<protein>
    <submittedName>
        <fullName evidence="9">DUF1732 domain-containing protein</fullName>
    </submittedName>
</protein>
<evidence type="ECO:0000259" key="8">
    <source>
        <dbReference type="Pfam" id="PF08340"/>
    </source>
</evidence>
<evidence type="ECO:0000313" key="10">
    <source>
        <dbReference type="Proteomes" id="UP001228690"/>
    </source>
</evidence>
<dbReference type="Proteomes" id="UP001228690">
    <property type="component" value="Chromosome"/>
</dbReference>
<dbReference type="Pfam" id="PF08340">
    <property type="entry name" value="YicC-like_C"/>
    <property type="match status" value="1"/>
</dbReference>
<dbReference type="RefSeq" id="WP_326928588.1">
    <property type="nucleotide sequence ID" value="NZ_CP123443.1"/>
</dbReference>
<feature type="domain" description="Endoribonuclease YicC-like C-terminal" evidence="8">
    <location>
        <begin position="295"/>
        <end position="402"/>
    </location>
</feature>
<dbReference type="EMBL" id="CP123443">
    <property type="protein sequence ID" value="WGK70377.1"/>
    <property type="molecule type" value="Genomic_DNA"/>
</dbReference>
<reference evidence="9 10" key="1">
    <citation type="submission" date="2023-04" db="EMBL/GenBank/DDBJ databases">
        <title>Spirochaete genome identified in red abalone sample constitutes a novel genus.</title>
        <authorList>
            <person name="Sharma S.P."/>
            <person name="Purcell C.M."/>
            <person name="Hyde J.R."/>
            <person name="Severin A.J."/>
        </authorList>
    </citation>
    <scope>NUCLEOTIDE SEQUENCE [LARGE SCALE GENOMIC DNA]</scope>
    <source>
        <strain evidence="9 10">SP-2023</strain>
    </source>
</reference>
<evidence type="ECO:0000256" key="6">
    <source>
        <dbReference type="SAM" id="MobiDB-lite"/>
    </source>
</evidence>
<organism evidence="9 10">
    <name type="scientific">Candidatus Haliotispira prima</name>
    <dbReference type="NCBI Taxonomy" id="3034016"/>
    <lineage>
        <taxon>Bacteria</taxon>
        <taxon>Pseudomonadati</taxon>
        <taxon>Spirochaetota</taxon>
        <taxon>Spirochaetia</taxon>
        <taxon>Spirochaetales</taxon>
        <taxon>Spirochaetaceae</taxon>
        <taxon>Candidatus Haliotispira</taxon>
    </lineage>
</organism>
<keyword evidence="4" id="KW-0378">Hydrolase</keyword>
<feature type="region of interest" description="Disordered" evidence="6">
    <location>
        <begin position="173"/>
        <end position="196"/>
    </location>
</feature>
<evidence type="ECO:0000256" key="2">
    <source>
        <dbReference type="ARBA" id="ARBA00022722"/>
    </source>
</evidence>
<comment type="cofactor">
    <cofactor evidence="1">
        <name>a divalent metal cation</name>
        <dbReference type="ChEBI" id="CHEBI:60240"/>
    </cofactor>
</comment>
<dbReference type="InterPro" id="IPR005229">
    <property type="entry name" value="YicC/YloC-like"/>
</dbReference>
<evidence type="ECO:0000256" key="3">
    <source>
        <dbReference type="ARBA" id="ARBA00022759"/>
    </source>
</evidence>
<dbReference type="Pfam" id="PF03755">
    <property type="entry name" value="YicC-like_N"/>
    <property type="match status" value="1"/>
</dbReference>
<evidence type="ECO:0000259" key="7">
    <source>
        <dbReference type="Pfam" id="PF03755"/>
    </source>
</evidence>
<evidence type="ECO:0000313" key="9">
    <source>
        <dbReference type="EMBL" id="WGK70377.1"/>
    </source>
</evidence>
<dbReference type="PANTHER" id="PTHR30636:SF3">
    <property type="entry name" value="UPF0701 PROTEIN YICC"/>
    <property type="match status" value="1"/>
</dbReference>
<gene>
    <name evidence="9" type="ORF">P0082_05815</name>
</gene>
<keyword evidence="10" id="KW-1185">Reference proteome</keyword>
<keyword evidence="2" id="KW-0540">Nuclease</keyword>
<evidence type="ECO:0000256" key="1">
    <source>
        <dbReference type="ARBA" id="ARBA00001968"/>
    </source>
</evidence>
<dbReference type="InterPro" id="IPR013527">
    <property type="entry name" value="YicC-like_N"/>
</dbReference>
<evidence type="ECO:0000256" key="4">
    <source>
        <dbReference type="ARBA" id="ARBA00022801"/>
    </source>
</evidence>
<evidence type="ECO:0000256" key="5">
    <source>
        <dbReference type="ARBA" id="ARBA00035648"/>
    </source>
</evidence>
<comment type="similarity">
    <text evidence="5">Belongs to the YicC/YloC family.</text>
</comment>
<name>A0ABY8MK14_9SPIO</name>
<keyword evidence="3" id="KW-0255">Endonuclease</keyword>
<sequence length="403" mass="45865">MAGCCGTEIGNGFSERGKAMIQSLTASVCVSTAESVLPEKLADILHKTFSGTWSIQLRSLNQRFFELNCQVPEFAAELEIPLRKVLQQKLLRGRIECRLSYSAAAEEKSRTGAKLRSGLTFPAPDSELVFSEMRQLLDLQRVAGNLGLELQCPDPLDLLRHCRELQQAWDQAEEQTPFRHRQNEGQDESQEDSPKVGSAAETVWAVTWQQIVLQFCRQACEQLVVVRQREGRELYRELLRLHQAFVGQCKQAHRWEGRIPAYYRRQLREKYRRFQESVQSSSGLQDWPAKPAAANTELREDRLLSELSLFLAKGDVREELSRLCIHARHLFDLLRNACQAGSEPAKPGRESGSCAKELDFLLQEMNREANTLGSKSPVVELQQVAVQMKIIIEQMREQSKNVL</sequence>
<feature type="domain" description="Endoribonuclease YicC-like N-terminal" evidence="7">
    <location>
        <begin position="51"/>
        <end position="109"/>
    </location>
</feature>
<proteinExistence type="inferred from homology"/>
<dbReference type="PANTHER" id="PTHR30636">
    <property type="entry name" value="UPF0701 PROTEIN YICC"/>
    <property type="match status" value="1"/>
</dbReference>